<evidence type="ECO:0000313" key="3">
    <source>
        <dbReference type="Proteomes" id="UP000070501"/>
    </source>
</evidence>
<feature type="region of interest" description="Disordered" evidence="1">
    <location>
        <begin position="91"/>
        <end position="113"/>
    </location>
</feature>
<keyword evidence="3" id="KW-1185">Reference proteome</keyword>
<evidence type="ECO:0000256" key="1">
    <source>
        <dbReference type="SAM" id="MobiDB-lite"/>
    </source>
</evidence>
<name>A0A136IPX5_9PEZI</name>
<reference evidence="3" key="1">
    <citation type="submission" date="2016-02" db="EMBL/GenBank/DDBJ databases">
        <title>Draft genome sequence of Microdochium bolleyi, a fungal endophyte of beachgrass.</title>
        <authorList>
            <consortium name="DOE Joint Genome Institute"/>
            <person name="David A.S."/>
            <person name="May G."/>
            <person name="Haridas S."/>
            <person name="Lim J."/>
            <person name="Wang M."/>
            <person name="Labutti K."/>
            <person name="Lipzen A."/>
            <person name="Barry K."/>
            <person name="Grigoriev I.V."/>
        </authorList>
    </citation>
    <scope>NUCLEOTIDE SEQUENCE [LARGE SCALE GENOMIC DNA]</scope>
    <source>
        <strain evidence="3">J235TASD1</strain>
    </source>
</reference>
<organism evidence="2 3">
    <name type="scientific">Microdochium bolleyi</name>
    <dbReference type="NCBI Taxonomy" id="196109"/>
    <lineage>
        <taxon>Eukaryota</taxon>
        <taxon>Fungi</taxon>
        <taxon>Dikarya</taxon>
        <taxon>Ascomycota</taxon>
        <taxon>Pezizomycotina</taxon>
        <taxon>Sordariomycetes</taxon>
        <taxon>Xylariomycetidae</taxon>
        <taxon>Xylariales</taxon>
        <taxon>Microdochiaceae</taxon>
        <taxon>Microdochium</taxon>
    </lineage>
</organism>
<proteinExistence type="predicted"/>
<accession>A0A136IPX5</accession>
<protein>
    <submittedName>
        <fullName evidence="2">Uncharacterized protein</fullName>
    </submittedName>
</protein>
<feature type="compositionally biased region" description="Low complexity" evidence="1">
    <location>
        <begin position="91"/>
        <end position="105"/>
    </location>
</feature>
<dbReference type="InParanoid" id="A0A136IPX5"/>
<dbReference type="AlphaFoldDB" id="A0A136IPX5"/>
<evidence type="ECO:0000313" key="2">
    <source>
        <dbReference type="EMBL" id="KXJ86976.1"/>
    </source>
</evidence>
<sequence>MLRRAVLISPACLSRRHWPDLWMSLPTTGDMPDNAKNVRAFCGATPRCHVAPMETLFNPRSASSPPSIVSKPKPLKSADTWTKAGTYLPRLITSPTRSSTPSQRPDGTGCRLRSIQGGKELYSAKPWTLQAAGLRHCDTTRNQTDHAFQRPTSQGS</sequence>
<dbReference type="EMBL" id="KQ964265">
    <property type="protein sequence ID" value="KXJ86976.1"/>
    <property type="molecule type" value="Genomic_DNA"/>
</dbReference>
<dbReference type="Proteomes" id="UP000070501">
    <property type="component" value="Unassembled WGS sequence"/>
</dbReference>
<gene>
    <name evidence="2" type="ORF">Micbo1qcDRAFT_33470</name>
</gene>